<evidence type="ECO:0000256" key="15">
    <source>
        <dbReference type="ARBA" id="ARBA00023204"/>
    </source>
</evidence>
<dbReference type="EMBL" id="JAWZYT010000510">
    <property type="protein sequence ID" value="KAK4322575.1"/>
    <property type="molecule type" value="Genomic_DNA"/>
</dbReference>
<name>A0AAE1Q9B2_9EUCA</name>
<dbReference type="SUPFAM" id="SSF53155">
    <property type="entry name" value="Methylated DNA-protein cysteine methyltransferase domain"/>
    <property type="match status" value="1"/>
</dbReference>
<dbReference type="GO" id="GO:0003908">
    <property type="term" value="F:methylated-DNA-[protein]-cysteine S-methyltransferase activity"/>
    <property type="evidence" value="ECO:0007669"/>
    <property type="project" value="UniProtKB-EC"/>
</dbReference>
<gene>
    <name evidence="21" type="ORF">Pmani_006678</name>
</gene>
<feature type="domain" description="Methylated-DNA-[protein]-cysteine S-methyltransferase DNA binding" evidence="20">
    <location>
        <begin position="165"/>
        <end position="245"/>
    </location>
</feature>
<sequence length="249" mass="28142">MSSTVQLDITHLTLPPINLTADDVQAKFVTFKGSFQQEYQKLYFLFYIITNGDIKKMAPVRKESKWCENKETTYHITSPLGTITIKACNIGMHSLSQPPHLNDENFSPNKRTEVELVQEEKEFTTPPPVIKACLYWLQVYFKNPSQVSQVPFPTICHLQSQNLSFRARVWQTLADTVGPGEVITYGALATRLHSPGAARSVGSAMSHNPVSIIVPCHRVVRSSDLGLYHGGQRQKVKLWLFKHEGIDKF</sequence>
<evidence type="ECO:0000256" key="1">
    <source>
        <dbReference type="ARBA" id="ARBA00001286"/>
    </source>
</evidence>
<evidence type="ECO:0000256" key="2">
    <source>
        <dbReference type="ARBA" id="ARBA00001947"/>
    </source>
</evidence>
<dbReference type="GO" id="GO:0005654">
    <property type="term" value="C:nucleoplasm"/>
    <property type="evidence" value="ECO:0007669"/>
    <property type="project" value="TreeGrafter"/>
</dbReference>
<dbReference type="InterPro" id="IPR036388">
    <property type="entry name" value="WH-like_DNA-bd_sf"/>
</dbReference>
<organism evidence="21 22">
    <name type="scientific">Petrolisthes manimaculis</name>
    <dbReference type="NCBI Taxonomy" id="1843537"/>
    <lineage>
        <taxon>Eukaryota</taxon>
        <taxon>Metazoa</taxon>
        <taxon>Ecdysozoa</taxon>
        <taxon>Arthropoda</taxon>
        <taxon>Crustacea</taxon>
        <taxon>Multicrustacea</taxon>
        <taxon>Malacostraca</taxon>
        <taxon>Eumalacostraca</taxon>
        <taxon>Eucarida</taxon>
        <taxon>Decapoda</taxon>
        <taxon>Pleocyemata</taxon>
        <taxon>Anomura</taxon>
        <taxon>Galatheoidea</taxon>
        <taxon>Porcellanidae</taxon>
        <taxon>Petrolisthes</taxon>
    </lineage>
</organism>
<evidence type="ECO:0000256" key="19">
    <source>
        <dbReference type="ARBA" id="ARBA00049348"/>
    </source>
</evidence>
<evidence type="ECO:0000259" key="20">
    <source>
        <dbReference type="Pfam" id="PF01035"/>
    </source>
</evidence>
<dbReference type="GO" id="GO:0032259">
    <property type="term" value="P:methylation"/>
    <property type="evidence" value="ECO:0007669"/>
    <property type="project" value="UniProtKB-KW"/>
</dbReference>
<evidence type="ECO:0000256" key="5">
    <source>
        <dbReference type="ARBA" id="ARBA00008711"/>
    </source>
</evidence>
<dbReference type="NCBIfam" id="TIGR00589">
    <property type="entry name" value="ogt"/>
    <property type="match status" value="1"/>
</dbReference>
<evidence type="ECO:0000256" key="13">
    <source>
        <dbReference type="ARBA" id="ARBA00022833"/>
    </source>
</evidence>
<dbReference type="PANTHER" id="PTHR46460">
    <property type="entry name" value="METHYLATED-DNA--PROTEIN-CYSTEINE METHYLTRANSFERASE"/>
    <property type="match status" value="1"/>
</dbReference>
<evidence type="ECO:0000256" key="14">
    <source>
        <dbReference type="ARBA" id="ARBA00023125"/>
    </source>
</evidence>
<keyword evidence="14" id="KW-0238">DNA-binding</keyword>
<keyword evidence="22" id="KW-1185">Reference proteome</keyword>
<dbReference type="GO" id="GO:0006281">
    <property type="term" value="P:DNA repair"/>
    <property type="evidence" value="ECO:0007669"/>
    <property type="project" value="UniProtKB-KW"/>
</dbReference>
<comment type="catalytic activity">
    <reaction evidence="1">
        <text>a 4-O-methyl-thymidine in DNA + L-cysteinyl-[protein] = a thymidine in DNA + S-methyl-L-cysteinyl-[protein]</text>
        <dbReference type="Rhea" id="RHEA:53428"/>
        <dbReference type="Rhea" id="RHEA-COMP:10131"/>
        <dbReference type="Rhea" id="RHEA-COMP:10132"/>
        <dbReference type="Rhea" id="RHEA-COMP:13555"/>
        <dbReference type="Rhea" id="RHEA-COMP:13556"/>
        <dbReference type="ChEBI" id="CHEBI:29950"/>
        <dbReference type="ChEBI" id="CHEBI:82612"/>
        <dbReference type="ChEBI" id="CHEBI:137386"/>
        <dbReference type="ChEBI" id="CHEBI:137387"/>
        <dbReference type="EC" id="2.1.1.63"/>
    </reaction>
</comment>
<keyword evidence="11" id="KW-0479">Metal-binding</keyword>
<dbReference type="EC" id="2.1.1.63" evidence="6"/>
<dbReference type="InterPro" id="IPR036631">
    <property type="entry name" value="MGMT_N_sf"/>
</dbReference>
<dbReference type="GO" id="GO:0046872">
    <property type="term" value="F:metal ion binding"/>
    <property type="evidence" value="ECO:0007669"/>
    <property type="project" value="UniProtKB-KW"/>
</dbReference>
<evidence type="ECO:0000256" key="4">
    <source>
        <dbReference type="ARBA" id="ARBA00004123"/>
    </source>
</evidence>
<evidence type="ECO:0000256" key="17">
    <source>
        <dbReference type="ARBA" id="ARBA00030795"/>
    </source>
</evidence>
<dbReference type="Gene3D" id="1.10.10.10">
    <property type="entry name" value="Winged helix-like DNA-binding domain superfamily/Winged helix DNA-binding domain"/>
    <property type="match status" value="1"/>
</dbReference>
<protein>
    <recommendedName>
        <fullName evidence="7">Methylated-DNA--protein-cysteine methyltransferase</fullName>
        <ecNumber evidence="6">2.1.1.63</ecNumber>
    </recommendedName>
    <alternativeName>
        <fullName evidence="17">6-O-methylguanine-DNA methyltransferase</fullName>
    </alternativeName>
    <alternativeName>
        <fullName evidence="18">O-6-methylguanine-DNA-alkyltransferase</fullName>
    </alternativeName>
</protein>
<evidence type="ECO:0000256" key="8">
    <source>
        <dbReference type="ARBA" id="ARBA00022553"/>
    </source>
</evidence>
<evidence type="ECO:0000256" key="18">
    <source>
        <dbReference type="ARBA" id="ARBA00031621"/>
    </source>
</evidence>
<keyword evidence="8" id="KW-0597">Phosphoprotein</keyword>
<dbReference type="CDD" id="cd06445">
    <property type="entry name" value="ATase"/>
    <property type="match status" value="1"/>
</dbReference>
<evidence type="ECO:0000313" key="21">
    <source>
        <dbReference type="EMBL" id="KAK4322575.1"/>
    </source>
</evidence>
<keyword evidence="10" id="KW-0808">Transferase</keyword>
<evidence type="ECO:0000256" key="11">
    <source>
        <dbReference type="ARBA" id="ARBA00022723"/>
    </source>
</evidence>
<comment type="function">
    <text evidence="3">Involved in the cellular defense against the biological effects of O6-methylguanine (O6-MeG) and O4-methylthymine (O4-MeT) in DNA. Repairs the methylated nucleobase in DNA by stoichiometrically transferring the methyl group to a cysteine residue in the enzyme. This is a suicide reaction: the enzyme is irreversibly inactivated.</text>
</comment>
<accession>A0AAE1Q9B2</accession>
<dbReference type="InterPro" id="IPR036217">
    <property type="entry name" value="MethylDNA_cys_MeTrfase_DNAb"/>
</dbReference>
<keyword evidence="16" id="KW-0539">Nucleus</keyword>
<evidence type="ECO:0000256" key="7">
    <source>
        <dbReference type="ARBA" id="ARBA00015377"/>
    </source>
</evidence>
<dbReference type="Gene3D" id="3.30.160.70">
    <property type="entry name" value="Methylated DNA-protein cysteine methyltransferase domain"/>
    <property type="match status" value="1"/>
</dbReference>
<comment type="cofactor">
    <cofactor evidence="2">
        <name>Zn(2+)</name>
        <dbReference type="ChEBI" id="CHEBI:29105"/>
    </cofactor>
</comment>
<evidence type="ECO:0000256" key="3">
    <source>
        <dbReference type="ARBA" id="ARBA00003317"/>
    </source>
</evidence>
<comment type="subcellular location">
    <subcellularLocation>
        <location evidence="4">Nucleus</location>
    </subcellularLocation>
</comment>
<reference evidence="21" key="1">
    <citation type="submission" date="2023-11" db="EMBL/GenBank/DDBJ databases">
        <title>Genome assemblies of two species of porcelain crab, Petrolisthes cinctipes and Petrolisthes manimaculis (Anomura: Porcellanidae).</title>
        <authorList>
            <person name="Angst P."/>
        </authorList>
    </citation>
    <scope>NUCLEOTIDE SEQUENCE</scope>
    <source>
        <strain evidence="21">PB745_02</strain>
        <tissue evidence="21">Gill</tissue>
    </source>
</reference>
<proteinExistence type="inferred from homology"/>
<dbReference type="Proteomes" id="UP001292094">
    <property type="component" value="Unassembled WGS sequence"/>
</dbReference>
<dbReference type="SUPFAM" id="SSF46767">
    <property type="entry name" value="Methylated DNA-protein cysteine methyltransferase, C-terminal domain"/>
    <property type="match status" value="1"/>
</dbReference>
<keyword evidence="13" id="KW-0862">Zinc</keyword>
<dbReference type="PROSITE" id="PS00374">
    <property type="entry name" value="MGMT"/>
    <property type="match status" value="1"/>
</dbReference>
<dbReference type="InterPro" id="IPR014048">
    <property type="entry name" value="MethylDNA_cys_MeTrfase_DNA-bd"/>
</dbReference>
<keyword evidence="12" id="KW-0227">DNA damage</keyword>
<dbReference type="FunFam" id="1.10.10.10:FF:000214">
    <property type="entry name" value="Methylated-DNA--protein-cysteine methyltransferase"/>
    <property type="match status" value="1"/>
</dbReference>
<keyword evidence="15" id="KW-0234">DNA repair</keyword>
<evidence type="ECO:0000256" key="9">
    <source>
        <dbReference type="ARBA" id="ARBA00022603"/>
    </source>
</evidence>
<comment type="caution">
    <text evidence="21">The sequence shown here is derived from an EMBL/GenBank/DDBJ whole genome shotgun (WGS) entry which is preliminary data.</text>
</comment>
<dbReference type="FunFam" id="3.30.160.70:FF:000001">
    <property type="entry name" value="Methylated-DNA--protein-cysteine methyltransferase"/>
    <property type="match status" value="1"/>
</dbReference>
<comment type="catalytic activity">
    <reaction evidence="19">
        <text>a 6-O-methyl-2'-deoxyguanosine in DNA + L-cysteinyl-[protein] = S-methyl-L-cysteinyl-[protein] + a 2'-deoxyguanosine in DNA</text>
        <dbReference type="Rhea" id="RHEA:24000"/>
        <dbReference type="Rhea" id="RHEA-COMP:10131"/>
        <dbReference type="Rhea" id="RHEA-COMP:10132"/>
        <dbReference type="Rhea" id="RHEA-COMP:11367"/>
        <dbReference type="Rhea" id="RHEA-COMP:11368"/>
        <dbReference type="ChEBI" id="CHEBI:29950"/>
        <dbReference type="ChEBI" id="CHEBI:82612"/>
        <dbReference type="ChEBI" id="CHEBI:85445"/>
        <dbReference type="ChEBI" id="CHEBI:85448"/>
        <dbReference type="EC" id="2.1.1.63"/>
    </reaction>
</comment>
<comment type="similarity">
    <text evidence="5">Belongs to the MGMT family.</text>
</comment>
<dbReference type="PANTHER" id="PTHR46460:SF1">
    <property type="entry name" value="METHYLATED-DNA--PROTEIN-CYSTEINE METHYLTRANSFERASE"/>
    <property type="match status" value="1"/>
</dbReference>
<dbReference type="Pfam" id="PF01035">
    <property type="entry name" value="DNA_binding_1"/>
    <property type="match status" value="1"/>
</dbReference>
<dbReference type="AlphaFoldDB" id="A0AAE1Q9B2"/>
<evidence type="ECO:0000256" key="16">
    <source>
        <dbReference type="ARBA" id="ARBA00023242"/>
    </source>
</evidence>
<dbReference type="GO" id="GO:0003677">
    <property type="term" value="F:DNA binding"/>
    <property type="evidence" value="ECO:0007669"/>
    <property type="project" value="UniProtKB-KW"/>
</dbReference>
<evidence type="ECO:0000313" key="22">
    <source>
        <dbReference type="Proteomes" id="UP001292094"/>
    </source>
</evidence>
<dbReference type="InterPro" id="IPR001497">
    <property type="entry name" value="MethylDNA_cys_MeTrfase_AS"/>
</dbReference>
<evidence type="ECO:0000256" key="6">
    <source>
        <dbReference type="ARBA" id="ARBA00011918"/>
    </source>
</evidence>
<evidence type="ECO:0000256" key="10">
    <source>
        <dbReference type="ARBA" id="ARBA00022679"/>
    </source>
</evidence>
<evidence type="ECO:0000256" key="12">
    <source>
        <dbReference type="ARBA" id="ARBA00022763"/>
    </source>
</evidence>
<keyword evidence="9" id="KW-0489">Methyltransferase</keyword>